<feature type="transmembrane region" description="Helical" evidence="1">
    <location>
        <begin position="124"/>
        <end position="143"/>
    </location>
</feature>
<comment type="caution">
    <text evidence="2">The sequence shown here is derived from an EMBL/GenBank/DDBJ whole genome shotgun (WGS) entry which is preliminary data.</text>
</comment>
<gene>
    <name evidence="2" type="ORF">LCGC14_1604120</name>
</gene>
<evidence type="ECO:0000313" key="2">
    <source>
        <dbReference type="EMBL" id="KKM24533.1"/>
    </source>
</evidence>
<dbReference type="Pfam" id="PF11351">
    <property type="entry name" value="GTA_holin_3TM"/>
    <property type="match status" value="1"/>
</dbReference>
<dbReference type="InterPro" id="IPR021497">
    <property type="entry name" value="GTA_holin_3TM"/>
</dbReference>
<accession>A0A0F9KR36</accession>
<name>A0A0F9KR36_9ZZZZ</name>
<sequence>MSIFKKLLGVVGSVFPPAALAKKVIDVIGGGDDSGQVAVMDLEPAIAQAVLERDAARDNAMAETLQSELESRARIIEAEMGQGDTYTKRARPSVVYSGLLMFFLEFGIRAWLVMSGQPMPEGTIMPGALIAGWTTVTGVWAVGRSAEKIAKTRNGGNGSSMSPLLKAIVG</sequence>
<reference evidence="2" key="1">
    <citation type="journal article" date="2015" name="Nature">
        <title>Complex archaea that bridge the gap between prokaryotes and eukaryotes.</title>
        <authorList>
            <person name="Spang A."/>
            <person name="Saw J.H."/>
            <person name="Jorgensen S.L."/>
            <person name="Zaremba-Niedzwiedzka K."/>
            <person name="Martijn J."/>
            <person name="Lind A.E."/>
            <person name="van Eijk R."/>
            <person name="Schleper C."/>
            <person name="Guy L."/>
            <person name="Ettema T.J."/>
        </authorList>
    </citation>
    <scope>NUCLEOTIDE SEQUENCE</scope>
</reference>
<dbReference type="EMBL" id="LAZR01012905">
    <property type="protein sequence ID" value="KKM24533.1"/>
    <property type="molecule type" value="Genomic_DNA"/>
</dbReference>
<keyword evidence="1" id="KW-0472">Membrane</keyword>
<organism evidence="2">
    <name type="scientific">marine sediment metagenome</name>
    <dbReference type="NCBI Taxonomy" id="412755"/>
    <lineage>
        <taxon>unclassified sequences</taxon>
        <taxon>metagenomes</taxon>
        <taxon>ecological metagenomes</taxon>
    </lineage>
</organism>
<protein>
    <recommendedName>
        <fullName evidence="3">Holin of 3TMs, for gene-transfer release</fullName>
    </recommendedName>
</protein>
<keyword evidence="1" id="KW-1133">Transmembrane helix</keyword>
<evidence type="ECO:0008006" key="3">
    <source>
        <dbReference type="Google" id="ProtNLM"/>
    </source>
</evidence>
<feature type="transmembrane region" description="Helical" evidence="1">
    <location>
        <begin position="94"/>
        <end position="112"/>
    </location>
</feature>
<keyword evidence="1" id="KW-0812">Transmembrane</keyword>
<proteinExistence type="predicted"/>
<dbReference type="AlphaFoldDB" id="A0A0F9KR36"/>
<evidence type="ECO:0000256" key="1">
    <source>
        <dbReference type="SAM" id="Phobius"/>
    </source>
</evidence>